<dbReference type="InterPro" id="IPR004360">
    <property type="entry name" value="Glyas_Fos-R_dOase_dom"/>
</dbReference>
<dbReference type="EMBL" id="UINC01056144">
    <property type="protein sequence ID" value="SVB75814.1"/>
    <property type="molecule type" value="Genomic_DNA"/>
</dbReference>
<dbReference type="InterPro" id="IPR037523">
    <property type="entry name" value="VOC_core"/>
</dbReference>
<dbReference type="InterPro" id="IPR029068">
    <property type="entry name" value="Glyas_Bleomycin-R_OHBP_Dase"/>
</dbReference>
<keyword evidence="6" id="KW-0560">Oxidoreductase</keyword>
<evidence type="ECO:0000313" key="9">
    <source>
        <dbReference type="EMBL" id="SVB75814.1"/>
    </source>
</evidence>
<dbReference type="InterPro" id="IPR000486">
    <property type="entry name" value="Xdiol_ring_cleave_dOase_1/2"/>
</dbReference>
<protein>
    <recommendedName>
        <fullName evidence="8">VOC domain-containing protein</fullName>
    </recommendedName>
</protein>
<evidence type="ECO:0000256" key="7">
    <source>
        <dbReference type="ARBA" id="ARBA00023004"/>
    </source>
</evidence>
<evidence type="ECO:0000256" key="4">
    <source>
        <dbReference type="ARBA" id="ARBA00022797"/>
    </source>
</evidence>
<comment type="cofactor">
    <cofactor evidence="1">
        <name>Fe(2+)</name>
        <dbReference type="ChEBI" id="CHEBI:29033"/>
    </cofactor>
</comment>
<gene>
    <name evidence="9" type="ORF">METZ01_LOCUS228668</name>
</gene>
<accession>A0A382GLY4</accession>
<proteinExistence type="inferred from homology"/>
<evidence type="ECO:0000256" key="3">
    <source>
        <dbReference type="ARBA" id="ARBA00022723"/>
    </source>
</evidence>
<keyword evidence="4" id="KW-0058">Aromatic hydrocarbons catabolism</keyword>
<dbReference type="Gene3D" id="3.10.180.10">
    <property type="entry name" value="2,3-Dihydroxybiphenyl 1,2-Dioxygenase, domain 1"/>
    <property type="match status" value="1"/>
</dbReference>
<name>A0A382GLY4_9ZZZZ</name>
<dbReference type="AlphaFoldDB" id="A0A382GLY4"/>
<evidence type="ECO:0000256" key="6">
    <source>
        <dbReference type="ARBA" id="ARBA00023002"/>
    </source>
</evidence>
<dbReference type="Pfam" id="PF00903">
    <property type="entry name" value="Glyoxalase"/>
    <property type="match status" value="1"/>
</dbReference>
<evidence type="ECO:0000259" key="8">
    <source>
        <dbReference type="PROSITE" id="PS51819"/>
    </source>
</evidence>
<organism evidence="9">
    <name type="scientific">marine metagenome</name>
    <dbReference type="NCBI Taxonomy" id="408172"/>
    <lineage>
        <taxon>unclassified sequences</taxon>
        <taxon>metagenomes</taxon>
        <taxon>ecological metagenomes</taxon>
    </lineage>
</organism>
<feature type="domain" description="VOC" evidence="8">
    <location>
        <begin position="12"/>
        <end position="129"/>
    </location>
</feature>
<dbReference type="SUPFAM" id="SSF54593">
    <property type="entry name" value="Glyoxalase/Bleomycin resistance protein/Dihydroxybiphenyl dioxygenase"/>
    <property type="match status" value="1"/>
</dbReference>
<keyword evidence="7" id="KW-0408">Iron</keyword>
<evidence type="ECO:0000256" key="2">
    <source>
        <dbReference type="ARBA" id="ARBA00008784"/>
    </source>
</evidence>
<reference evidence="9" key="1">
    <citation type="submission" date="2018-05" db="EMBL/GenBank/DDBJ databases">
        <authorList>
            <person name="Lanie J.A."/>
            <person name="Ng W.-L."/>
            <person name="Kazmierczak K.M."/>
            <person name="Andrzejewski T.M."/>
            <person name="Davidsen T.M."/>
            <person name="Wayne K.J."/>
            <person name="Tettelin H."/>
            <person name="Glass J.I."/>
            <person name="Rusch D."/>
            <person name="Podicherti R."/>
            <person name="Tsui H.-C.T."/>
            <person name="Winkler M.E."/>
        </authorList>
    </citation>
    <scope>NUCLEOTIDE SEQUENCE</scope>
</reference>
<evidence type="ECO:0000256" key="1">
    <source>
        <dbReference type="ARBA" id="ARBA00001954"/>
    </source>
</evidence>
<sequence>MSSQKKKVTPLFFAHAVLKTSRFEKMVKYWKTLLNADIAHQDAMFCFMTYDDEHHRLAIVSVPGLKDNQGQTAGLDHLAYTYASMDDLISTYERLKAAGIEPGWCINHGPTLSLYYTDPDGSRAELQIDLFSNSDQANEFIASDAFVENPIGIKFEPEVLFGRYQSGETLEALTVRRPLRQGESFFDHLNS</sequence>
<keyword evidence="5" id="KW-0223">Dioxygenase</keyword>
<dbReference type="GO" id="GO:0008198">
    <property type="term" value="F:ferrous iron binding"/>
    <property type="evidence" value="ECO:0007669"/>
    <property type="project" value="InterPro"/>
</dbReference>
<dbReference type="GO" id="GO:0051213">
    <property type="term" value="F:dioxygenase activity"/>
    <property type="evidence" value="ECO:0007669"/>
    <property type="project" value="UniProtKB-KW"/>
</dbReference>
<evidence type="ECO:0000256" key="5">
    <source>
        <dbReference type="ARBA" id="ARBA00022964"/>
    </source>
</evidence>
<dbReference type="PROSITE" id="PS51819">
    <property type="entry name" value="VOC"/>
    <property type="match status" value="1"/>
</dbReference>
<keyword evidence="3" id="KW-0479">Metal-binding</keyword>
<comment type="similarity">
    <text evidence="2">Belongs to the extradiol ring-cleavage dioxygenase family.</text>
</comment>
<dbReference type="PROSITE" id="PS00082">
    <property type="entry name" value="EXTRADIOL_DIOXYGENAS"/>
    <property type="match status" value="1"/>
</dbReference>